<dbReference type="GO" id="GO:0005506">
    <property type="term" value="F:iron ion binding"/>
    <property type="evidence" value="ECO:0007669"/>
    <property type="project" value="TreeGrafter"/>
</dbReference>
<dbReference type="Pfam" id="PF01455">
    <property type="entry name" value="HupF_HypC"/>
    <property type="match status" value="1"/>
</dbReference>
<dbReference type="Gene3D" id="2.30.30.140">
    <property type="match status" value="1"/>
</dbReference>
<comment type="similarity">
    <text evidence="1">Belongs to the HupF/HypC family.</text>
</comment>
<evidence type="ECO:0000256" key="1">
    <source>
        <dbReference type="ARBA" id="ARBA00006018"/>
    </source>
</evidence>
<dbReference type="PRINTS" id="PR00445">
    <property type="entry name" value="HUPFHYPC"/>
</dbReference>
<protein>
    <submittedName>
        <fullName evidence="2">HypC/HybG/HupF family hydrogenase formation chaperone</fullName>
    </submittedName>
</protein>
<dbReference type="PANTHER" id="PTHR35177">
    <property type="entry name" value="HYDROGENASE MATURATION FACTOR HYBG"/>
    <property type="match status" value="1"/>
</dbReference>
<dbReference type="AlphaFoldDB" id="A0A3D4V434"/>
<dbReference type="FunFam" id="2.30.30.140:FF:000022">
    <property type="entry name" value="Hydrogenase assembly chaperone HybG"/>
    <property type="match status" value="1"/>
</dbReference>
<dbReference type="Proteomes" id="UP000264071">
    <property type="component" value="Unassembled WGS sequence"/>
</dbReference>
<dbReference type="InterPro" id="IPR019812">
    <property type="entry name" value="Hydgase_assmbl_chp_CS"/>
</dbReference>
<dbReference type="OMA" id="EEFGDPW"/>
<sequence>MCLAVPGRITAIFDEGVVRMAKLDFGGITKNVCLAYLPDAVVGQYAIVHVGFAISLIDEASAQETLHHFRSLGILEEELGEVADEVYSPPPSCPLPTSSLQ</sequence>
<dbReference type="GO" id="GO:1902670">
    <property type="term" value="F:carbon dioxide binding"/>
    <property type="evidence" value="ECO:0007669"/>
    <property type="project" value="TreeGrafter"/>
</dbReference>
<gene>
    <name evidence="2" type="ORF">DGD08_01480</name>
</gene>
<dbReference type="InterPro" id="IPR001109">
    <property type="entry name" value="Hydrogenase_HupF/HypC"/>
</dbReference>
<dbReference type="NCBIfam" id="TIGR00074">
    <property type="entry name" value="hypC_hupF"/>
    <property type="match status" value="1"/>
</dbReference>
<reference evidence="2 3" key="1">
    <citation type="journal article" date="2018" name="Nat. Biotechnol.">
        <title>A standardized bacterial taxonomy based on genome phylogeny substantially revises the tree of life.</title>
        <authorList>
            <person name="Parks D.H."/>
            <person name="Chuvochina M."/>
            <person name="Waite D.W."/>
            <person name="Rinke C."/>
            <person name="Skarshewski A."/>
            <person name="Chaumeil P.A."/>
            <person name="Hugenholtz P."/>
        </authorList>
    </citation>
    <scope>NUCLEOTIDE SEQUENCE [LARGE SCALE GENOMIC DNA]</scope>
    <source>
        <strain evidence="2">UBA8844</strain>
    </source>
</reference>
<dbReference type="EMBL" id="DPIY01000001">
    <property type="protein sequence ID" value="HCT55863.1"/>
    <property type="molecule type" value="Genomic_DNA"/>
</dbReference>
<dbReference type="PANTHER" id="PTHR35177:SF2">
    <property type="entry name" value="HYDROGENASE MATURATION FACTOR HYBG"/>
    <property type="match status" value="1"/>
</dbReference>
<comment type="caution">
    <text evidence="2">The sequence shown here is derived from an EMBL/GenBank/DDBJ whole genome shotgun (WGS) entry which is preliminary data.</text>
</comment>
<evidence type="ECO:0000313" key="3">
    <source>
        <dbReference type="Proteomes" id="UP000264071"/>
    </source>
</evidence>
<accession>A0A3D4V434</accession>
<organism evidence="2 3">
    <name type="scientific">Gemmatimonas aurantiaca</name>
    <dbReference type="NCBI Taxonomy" id="173480"/>
    <lineage>
        <taxon>Bacteria</taxon>
        <taxon>Pseudomonadati</taxon>
        <taxon>Gemmatimonadota</taxon>
        <taxon>Gemmatimonadia</taxon>
        <taxon>Gemmatimonadales</taxon>
        <taxon>Gemmatimonadaceae</taxon>
        <taxon>Gemmatimonas</taxon>
    </lineage>
</organism>
<dbReference type="PROSITE" id="PS01097">
    <property type="entry name" value="HUPF_HYPC"/>
    <property type="match status" value="1"/>
</dbReference>
<dbReference type="SUPFAM" id="SSF159127">
    <property type="entry name" value="HupF/HypC-like"/>
    <property type="match status" value="1"/>
</dbReference>
<evidence type="ECO:0000313" key="2">
    <source>
        <dbReference type="EMBL" id="HCT55863.1"/>
    </source>
</evidence>
<proteinExistence type="inferred from homology"/>
<name>A0A3D4V434_9BACT</name>
<dbReference type="GO" id="GO:0051604">
    <property type="term" value="P:protein maturation"/>
    <property type="evidence" value="ECO:0007669"/>
    <property type="project" value="TreeGrafter"/>
</dbReference>